<gene>
    <name evidence="1" type="ORF">TSPGSL018_1427</name>
</gene>
<protein>
    <submittedName>
        <fullName evidence="1">Gamma carbonic anhydrase mitochondrial-like</fullName>
    </submittedName>
</protein>
<name>A0A061SN01_9CHLO</name>
<dbReference type="InterPro" id="IPR050484">
    <property type="entry name" value="Transf_Hexapept/Carb_Anhydrase"/>
</dbReference>
<accession>A0A061SN01</accession>
<dbReference type="InterPro" id="IPR011004">
    <property type="entry name" value="Trimer_LpxA-like_sf"/>
</dbReference>
<dbReference type="PANTHER" id="PTHR13061:SF50">
    <property type="entry name" value="GAMMA CARBONIC ANHYDRASE 1, MITOCHONDRIAL"/>
    <property type="match status" value="1"/>
</dbReference>
<dbReference type="Gene3D" id="2.160.10.10">
    <property type="entry name" value="Hexapeptide repeat proteins"/>
    <property type="match status" value="1"/>
</dbReference>
<dbReference type="AlphaFoldDB" id="A0A061SN01"/>
<sequence length="73" mass="7474">MNAVVREGATVESGAVVAAGAVVGEGATVPSGQVWGGNPLRYLRDVKPEEASYFEAGAQEYLKLAQEHAAATA</sequence>
<reference evidence="1" key="1">
    <citation type="submission" date="2014-05" db="EMBL/GenBank/DDBJ databases">
        <title>The transcriptome of the halophilic microalga Tetraselmis sp. GSL018 isolated from the Great Salt Lake, Utah.</title>
        <authorList>
            <person name="Jinkerson R.E."/>
            <person name="D'Adamo S."/>
            <person name="Posewitz M.C."/>
        </authorList>
    </citation>
    <scope>NUCLEOTIDE SEQUENCE</scope>
    <source>
        <strain evidence="1">GSL018</strain>
    </source>
</reference>
<dbReference type="SUPFAM" id="SSF51161">
    <property type="entry name" value="Trimeric LpxA-like enzymes"/>
    <property type="match status" value="1"/>
</dbReference>
<organism evidence="1">
    <name type="scientific">Tetraselmis sp. GSL018</name>
    <dbReference type="NCBI Taxonomy" id="582737"/>
    <lineage>
        <taxon>Eukaryota</taxon>
        <taxon>Viridiplantae</taxon>
        <taxon>Chlorophyta</taxon>
        <taxon>core chlorophytes</taxon>
        <taxon>Chlorodendrophyceae</taxon>
        <taxon>Chlorodendrales</taxon>
        <taxon>Chlorodendraceae</taxon>
        <taxon>Tetraselmis</taxon>
    </lineage>
</organism>
<proteinExistence type="predicted"/>
<dbReference type="PANTHER" id="PTHR13061">
    <property type="entry name" value="DYNACTIN SUBUNIT P25"/>
    <property type="match status" value="1"/>
</dbReference>
<evidence type="ECO:0000313" key="1">
    <source>
        <dbReference type="EMBL" id="JAC84260.1"/>
    </source>
</evidence>
<dbReference type="EMBL" id="GBEZ01000641">
    <property type="protein sequence ID" value="JAC84260.1"/>
    <property type="molecule type" value="Transcribed_RNA"/>
</dbReference>